<comment type="caution">
    <text evidence="3">The sequence shown here is derived from an EMBL/GenBank/DDBJ whole genome shotgun (WGS) entry which is preliminary data.</text>
</comment>
<dbReference type="EMBL" id="MFLL01000001">
    <property type="protein sequence ID" value="OGG70713.1"/>
    <property type="molecule type" value="Genomic_DNA"/>
</dbReference>
<sequence>MPGQSAQPSGPGDSMHETVKQHSAHLEKLDQVMLAVVVVLLVMVGTLVITVFIDWKNSYERLSDKIDSIQNQGNSLKTQITNTEKPISLVPVEGWEVWGSDQYFIVQRN</sequence>
<protein>
    <submittedName>
        <fullName evidence="3">Uncharacterized protein</fullName>
    </submittedName>
</protein>
<evidence type="ECO:0000313" key="3">
    <source>
        <dbReference type="EMBL" id="OGG70713.1"/>
    </source>
</evidence>
<name>A0A1F6EAK0_9BACT</name>
<gene>
    <name evidence="3" type="ORF">A3C20_04295</name>
</gene>
<keyword evidence="2" id="KW-0472">Membrane</keyword>
<accession>A0A1F6EAK0</accession>
<proteinExistence type="predicted"/>
<keyword evidence="2" id="KW-0812">Transmembrane</keyword>
<keyword evidence="2" id="KW-1133">Transmembrane helix</keyword>
<feature type="region of interest" description="Disordered" evidence="1">
    <location>
        <begin position="1"/>
        <end position="22"/>
    </location>
</feature>
<dbReference type="AlphaFoldDB" id="A0A1F6EAK0"/>
<evidence type="ECO:0000256" key="2">
    <source>
        <dbReference type="SAM" id="Phobius"/>
    </source>
</evidence>
<organism evidence="3 4">
    <name type="scientific">Candidatus Kaiserbacteria bacterium RIFCSPHIGHO2_02_FULL_55_25</name>
    <dbReference type="NCBI Taxonomy" id="1798498"/>
    <lineage>
        <taxon>Bacteria</taxon>
        <taxon>Candidatus Kaiseribacteriota</taxon>
    </lineage>
</organism>
<dbReference type="Proteomes" id="UP000176914">
    <property type="component" value="Unassembled WGS sequence"/>
</dbReference>
<reference evidence="3 4" key="1">
    <citation type="journal article" date="2016" name="Nat. Commun.">
        <title>Thousands of microbial genomes shed light on interconnected biogeochemical processes in an aquifer system.</title>
        <authorList>
            <person name="Anantharaman K."/>
            <person name="Brown C.T."/>
            <person name="Hug L.A."/>
            <person name="Sharon I."/>
            <person name="Castelle C.J."/>
            <person name="Probst A.J."/>
            <person name="Thomas B.C."/>
            <person name="Singh A."/>
            <person name="Wilkins M.J."/>
            <person name="Karaoz U."/>
            <person name="Brodie E.L."/>
            <person name="Williams K.H."/>
            <person name="Hubbard S.S."/>
            <person name="Banfield J.F."/>
        </authorList>
    </citation>
    <scope>NUCLEOTIDE SEQUENCE [LARGE SCALE GENOMIC DNA]</scope>
</reference>
<evidence type="ECO:0000313" key="4">
    <source>
        <dbReference type="Proteomes" id="UP000176914"/>
    </source>
</evidence>
<feature type="transmembrane region" description="Helical" evidence="2">
    <location>
        <begin position="32"/>
        <end position="53"/>
    </location>
</feature>
<evidence type="ECO:0000256" key="1">
    <source>
        <dbReference type="SAM" id="MobiDB-lite"/>
    </source>
</evidence>